<dbReference type="RefSeq" id="WP_075023985.1">
    <property type="nucleotide sequence ID" value="NZ_CP083237.1"/>
</dbReference>
<accession>A0A1I5TQW6</accession>
<sequence>MAPHRYGWKTIRAENIVGCTAGLLRFATPAEMDVLIGMLPDEHVRLAARSHGMANRVVLEALLRRGGPGDLDLLVQHALRAGDPPSLLGRLLDLDAPEVNATLLDAVTALGGVPRNLRRQLAHQTSRRDGATPRPLPAATRQDLLSGLGGSGALDHAMLYSADPDMAGTALWFLGAGADPHGAVQACRTLLDAHRGHEIRQLVEQGRLPAFQWGPDGSLPSVLAYAQAALESGQGEWRLRDLSDQARKAEFLRSVAEIADAAGCEPWRGRPLVRTVVHRRHPGVPRVGWDDVLADERRRRAKEGPIPRRAARFMAKRTDTPLELQRTVVADHPDLAALICDPSPVLLADLCGQETRPGSDVLVKVAGNGLVAGTLTAEFVVATVPEEALADVAESLWLPGLRGTARIRARLGLDGDVPLAPLFVDETGDGRARRLREPGTRRHWDPEPIYGTYAARVLREVEDPTADLVLSVAEVDRLLAPADGAFPDPRVLRRLAEHVDRHLGGRPDAWRVALKLLGEGFAGALPELIATAGAVTS</sequence>
<evidence type="ECO:0000313" key="2">
    <source>
        <dbReference type="EMBL" id="SFP85462.1"/>
    </source>
</evidence>
<dbReference type="Proteomes" id="UP000183413">
    <property type="component" value="Unassembled WGS sequence"/>
</dbReference>
<keyword evidence="3" id="KW-1185">Reference proteome</keyword>
<reference evidence="2 3" key="1">
    <citation type="submission" date="2016-10" db="EMBL/GenBank/DDBJ databases">
        <authorList>
            <person name="de Groot N.N."/>
        </authorList>
    </citation>
    <scope>NUCLEOTIDE SEQUENCE [LARGE SCALE GENOMIC DNA]</scope>
    <source>
        <strain evidence="2 3">DSM 43067</strain>
    </source>
</reference>
<protein>
    <submittedName>
        <fullName evidence="2">Uncharacterized protein</fullName>
    </submittedName>
</protein>
<evidence type="ECO:0000256" key="1">
    <source>
        <dbReference type="SAM" id="MobiDB-lite"/>
    </source>
</evidence>
<dbReference type="STRING" id="1993.SAMN04489713_11892"/>
<gene>
    <name evidence="2" type="ORF">SAMN04489713_11892</name>
</gene>
<dbReference type="InParanoid" id="A0A1I5TQW6"/>
<feature type="region of interest" description="Disordered" evidence="1">
    <location>
        <begin position="121"/>
        <end position="143"/>
    </location>
</feature>
<dbReference type="GeneID" id="99652424"/>
<dbReference type="AlphaFoldDB" id="A0A1I5TQW6"/>
<name>A0A1I5TQW6_9ACTN</name>
<organism evidence="2 3">
    <name type="scientific">Actinomadura madurae</name>
    <dbReference type="NCBI Taxonomy" id="1993"/>
    <lineage>
        <taxon>Bacteria</taxon>
        <taxon>Bacillati</taxon>
        <taxon>Actinomycetota</taxon>
        <taxon>Actinomycetes</taxon>
        <taxon>Streptosporangiales</taxon>
        <taxon>Thermomonosporaceae</taxon>
        <taxon>Actinomadura</taxon>
    </lineage>
</organism>
<dbReference type="EMBL" id="FOVH01000018">
    <property type="protein sequence ID" value="SFP85462.1"/>
    <property type="molecule type" value="Genomic_DNA"/>
</dbReference>
<evidence type="ECO:0000313" key="3">
    <source>
        <dbReference type="Proteomes" id="UP000183413"/>
    </source>
</evidence>
<proteinExistence type="predicted"/>